<dbReference type="AlphaFoldDB" id="A0A6F9DA12"/>
<feature type="compositionally biased region" description="Basic and acidic residues" evidence="1">
    <location>
        <begin position="239"/>
        <end position="248"/>
    </location>
</feature>
<dbReference type="EMBL" id="LR783988">
    <property type="protein sequence ID" value="CAB3231528.1"/>
    <property type="molecule type" value="mRNA"/>
</dbReference>
<keyword evidence="2" id="KW-0732">Signal</keyword>
<evidence type="ECO:0000313" key="3">
    <source>
        <dbReference type="EMBL" id="CAB3231528.1"/>
    </source>
</evidence>
<feature type="chain" id="PRO_5026174212" evidence="2">
    <location>
        <begin position="19"/>
        <end position="269"/>
    </location>
</feature>
<accession>A0A6F9DA12</accession>
<feature type="compositionally biased region" description="Basic and acidic residues" evidence="1">
    <location>
        <begin position="194"/>
        <end position="211"/>
    </location>
</feature>
<name>A0A6F9DA12_9ASCI</name>
<proteinExistence type="evidence at transcript level"/>
<protein>
    <submittedName>
        <fullName evidence="3">Chloride channel CLIC-like protein 1</fullName>
    </submittedName>
</protein>
<feature type="signal peptide" evidence="2">
    <location>
        <begin position="1"/>
        <end position="18"/>
    </location>
</feature>
<sequence>MVLMVFLLLLVSVCFGYAWNLNLPFWSGIEIGPTQNLHAPRQMEQLMADHRQQMQLLQTVMERQNSQPVQALPAPTQTVSPSSGLISSLLGRFGLGGGNLPQQPQPPSSASKENNNLPYPAAPDFTQEHSVDAMPDLPPEALTLRRRVNRPPYPTHTEDQESFAAGDGPCVGPSSSAGHSPYVSPGAPPSYEDVDNRSQKSELAMDFRFEGVSDESVSSQTNPQDAETKSSSVVASDLKNSEVEKNDTDDSDIEILSPDSIKVACMDGN</sequence>
<evidence type="ECO:0000256" key="1">
    <source>
        <dbReference type="SAM" id="MobiDB-lite"/>
    </source>
</evidence>
<organism evidence="3">
    <name type="scientific">Phallusia mammillata</name>
    <dbReference type="NCBI Taxonomy" id="59560"/>
    <lineage>
        <taxon>Eukaryota</taxon>
        <taxon>Metazoa</taxon>
        <taxon>Chordata</taxon>
        <taxon>Tunicata</taxon>
        <taxon>Ascidiacea</taxon>
        <taxon>Phlebobranchia</taxon>
        <taxon>Ascidiidae</taxon>
        <taxon>Phallusia</taxon>
    </lineage>
</organism>
<evidence type="ECO:0000256" key="2">
    <source>
        <dbReference type="SAM" id="SignalP"/>
    </source>
</evidence>
<feature type="region of interest" description="Disordered" evidence="1">
    <location>
        <begin position="96"/>
        <end position="254"/>
    </location>
</feature>
<feature type="compositionally biased region" description="Polar residues" evidence="1">
    <location>
        <begin position="215"/>
        <end position="234"/>
    </location>
</feature>
<feature type="compositionally biased region" description="Polar residues" evidence="1">
    <location>
        <begin position="108"/>
        <end position="117"/>
    </location>
</feature>
<reference evidence="3" key="1">
    <citation type="submission" date="2020-04" db="EMBL/GenBank/DDBJ databases">
        <authorList>
            <person name="Neveu A P."/>
        </authorList>
    </citation>
    <scope>NUCLEOTIDE SEQUENCE</scope>
    <source>
        <tissue evidence="3">Whole embryo</tissue>
    </source>
</reference>
<gene>
    <name evidence="3" type="primary">Clcc1</name>
</gene>